<evidence type="ECO:0000313" key="3">
    <source>
        <dbReference type="Proteomes" id="UP001378960"/>
    </source>
</evidence>
<evidence type="ECO:0000256" key="1">
    <source>
        <dbReference type="SAM" id="MobiDB-lite"/>
    </source>
</evidence>
<gene>
    <name evidence="2" type="ORF">DAPK24_046350</name>
</gene>
<dbReference type="EMBL" id="BTGB01000009">
    <property type="protein sequence ID" value="GMM48037.1"/>
    <property type="molecule type" value="Genomic_DNA"/>
</dbReference>
<dbReference type="Proteomes" id="UP001378960">
    <property type="component" value="Unassembled WGS sequence"/>
</dbReference>
<evidence type="ECO:0000313" key="2">
    <source>
        <dbReference type="EMBL" id="GMM48037.1"/>
    </source>
</evidence>
<keyword evidence="3" id="KW-1185">Reference proteome</keyword>
<dbReference type="AlphaFoldDB" id="A0AAV5RAL3"/>
<proteinExistence type="predicted"/>
<comment type="caution">
    <text evidence="2">The sequence shown here is derived from an EMBL/GenBank/DDBJ whole genome shotgun (WGS) entry which is preliminary data.</text>
</comment>
<feature type="region of interest" description="Disordered" evidence="1">
    <location>
        <begin position="1"/>
        <end position="65"/>
    </location>
</feature>
<accession>A0AAV5RAL3</accession>
<reference evidence="2 3" key="1">
    <citation type="journal article" date="2023" name="Elife">
        <title>Identification of key yeast species and microbe-microbe interactions impacting larval growth of Drosophila in the wild.</title>
        <authorList>
            <person name="Mure A."/>
            <person name="Sugiura Y."/>
            <person name="Maeda R."/>
            <person name="Honda K."/>
            <person name="Sakurai N."/>
            <person name="Takahashi Y."/>
            <person name="Watada M."/>
            <person name="Katoh T."/>
            <person name="Gotoh A."/>
            <person name="Gotoh Y."/>
            <person name="Taniguchi I."/>
            <person name="Nakamura K."/>
            <person name="Hayashi T."/>
            <person name="Katayama T."/>
            <person name="Uemura T."/>
            <person name="Hattori Y."/>
        </authorList>
    </citation>
    <scope>NUCLEOTIDE SEQUENCE [LARGE SCALE GENOMIC DNA]</scope>
    <source>
        <strain evidence="2 3">PK-24</strain>
    </source>
</reference>
<name>A0AAV5RAL3_PICKL</name>
<protein>
    <submittedName>
        <fullName evidence="2">Uncharacterized protein</fullName>
    </submittedName>
</protein>
<feature type="compositionally biased region" description="Basic and acidic residues" evidence="1">
    <location>
        <begin position="34"/>
        <end position="48"/>
    </location>
</feature>
<sequence length="200" mass="22803">MKRKQEEVEDSSEEENNEVSETEEDNEEEGNNGIEDKILDVLIGKDEDSSSESDGENSEGEIVNKFYEEYDDATVERAREAEVQRLKNIKEIEENRDKEGDKGDDDNNVKEAINSIINIMDEDREGETVGSAIQRIQRQLLQEKKRLKIPRSKLRQPLNGSPLQDKVDLASNALMVLMNSDSDSNNDVTNLTINELRNML</sequence>
<feature type="compositionally biased region" description="Acidic residues" evidence="1">
    <location>
        <begin position="49"/>
        <end position="59"/>
    </location>
</feature>
<organism evidence="2 3">
    <name type="scientific">Pichia kluyveri</name>
    <name type="common">Yeast</name>
    <dbReference type="NCBI Taxonomy" id="36015"/>
    <lineage>
        <taxon>Eukaryota</taxon>
        <taxon>Fungi</taxon>
        <taxon>Dikarya</taxon>
        <taxon>Ascomycota</taxon>
        <taxon>Saccharomycotina</taxon>
        <taxon>Pichiomycetes</taxon>
        <taxon>Pichiales</taxon>
        <taxon>Pichiaceae</taxon>
        <taxon>Pichia</taxon>
    </lineage>
</organism>
<feature type="compositionally biased region" description="Acidic residues" evidence="1">
    <location>
        <begin position="7"/>
        <end position="30"/>
    </location>
</feature>